<protein>
    <recommendedName>
        <fullName evidence="3">Kinetochore protein Sos7 coiled-coil domain-containing protein</fullName>
    </recommendedName>
</protein>
<gene>
    <name evidence="4" type="ORF">P8C59_001157</name>
</gene>
<evidence type="ECO:0000256" key="1">
    <source>
        <dbReference type="SAM" id="Coils"/>
    </source>
</evidence>
<comment type="caution">
    <text evidence="4">The sequence shown here is derived from an EMBL/GenBank/DDBJ whole genome shotgun (WGS) entry which is preliminary data.</text>
</comment>
<feature type="coiled-coil region" evidence="1">
    <location>
        <begin position="238"/>
        <end position="272"/>
    </location>
</feature>
<feature type="region of interest" description="Disordered" evidence="2">
    <location>
        <begin position="275"/>
        <end position="295"/>
    </location>
</feature>
<feature type="region of interest" description="Disordered" evidence="2">
    <location>
        <begin position="45"/>
        <end position="81"/>
    </location>
</feature>
<keyword evidence="5" id="KW-1185">Reference proteome</keyword>
<dbReference type="Pfam" id="PF20882">
    <property type="entry name" value="Sos7"/>
    <property type="match status" value="1"/>
</dbReference>
<dbReference type="Gene3D" id="1.10.287.1490">
    <property type="match status" value="1"/>
</dbReference>
<dbReference type="GO" id="GO:0051315">
    <property type="term" value="P:attachment of mitotic spindle microtubules to kinetochore"/>
    <property type="evidence" value="ECO:0007669"/>
    <property type="project" value="TreeGrafter"/>
</dbReference>
<reference evidence="4" key="1">
    <citation type="journal article" date="2023" name="Mol. Plant Microbe Interact.">
        <title>Elucidating the Obligate Nature and Biological Capacity of an Invasive Fungal Corn Pathogen.</title>
        <authorList>
            <person name="MacCready J.S."/>
            <person name="Roggenkamp E.M."/>
            <person name="Gdanetz K."/>
            <person name="Chilvers M.I."/>
        </authorList>
    </citation>
    <scope>NUCLEOTIDE SEQUENCE</scope>
    <source>
        <strain evidence="4">PM02</strain>
    </source>
</reference>
<evidence type="ECO:0000259" key="3">
    <source>
        <dbReference type="Pfam" id="PF20882"/>
    </source>
</evidence>
<dbReference type="InterPro" id="IPR037475">
    <property type="entry name" value="Sos7"/>
</dbReference>
<dbReference type="InterPro" id="IPR048781">
    <property type="entry name" value="Sos7_CC"/>
</dbReference>
<evidence type="ECO:0000313" key="5">
    <source>
        <dbReference type="Proteomes" id="UP001217918"/>
    </source>
</evidence>
<dbReference type="AlphaFoldDB" id="A0AAD9M8Q1"/>
<dbReference type="PANTHER" id="PTHR37329">
    <property type="entry name" value="KINETOCHORE PROTEIN SOS7"/>
    <property type="match status" value="1"/>
</dbReference>
<dbReference type="GO" id="GO:0034501">
    <property type="term" value="P:protein localization to kinetochore"/>
    <property type="evidence" value="ECO:0007669"/>
    <property type="project" value="InterPro"/>
</dbReference>
<dbReference type="EMBL" id="JAQQPM010000001">
    <property type="protein sequence ID" value="KAK2067412.1"/>
    <property type="molecule type" value="Genomic_DNA"/>
</dbReference>
<dbReference type="GO" id="GO:0000776">
    <property type="term" value="C:kinetochore"/>
    <property type="evidence" value="ECO:0007669"/>
    <property type="project" value="InterPro"/>
</dbReference>
<dbReference type="PANTHER" id="PTHR37329:SF1">
    <property type="entry name" value="KINETOCHORE PROTEIN SOS7"/>
    <property type="match status" value="1"/>
</dbReference>
<evidence type="ECO:0000313" key="4">
    <source>
        <dbReference type="EMBL" id="KAK2067412.1"/>
    </source>
</evidence>
<evidence type="ECO:0000256" key="2">
    <source>
        <dbReference type="SAM" id="MobiDB-lite"/>
    </source>
</evidence>
<dbReference type="Proteomes" id="UP001217918">
    <property type="component" value="Unassembled WGS sequence"/>
</dbReference>
<accession>A0AAD9M8Q1</accession>
<proteinExistence type="predicted"/>
<sequence>MASRVSVSSTADPERALRALQDLQSKHELAIIKLSEPISVAFHDAKSAAAEPATPSENPDGNVVASHRHQHQHQQRASDASNAVLDLPTPASLEADLAHYRELFAKLRFSYVEQVTKEKFIRAIVGDPPLLVTARDNADLEAANGAAKARLKALKTEVADMVTDLEVRGRELATRHARIRRETARLGELPGKIAELEQGIRRLREEQHQGGPDDQAAGNDSATRLEMQMPLAKTALLLDGKRAKIAELDRQLEQLSSQVPRKRKELERLQVDLGPLEAKRQSSSAAAKEARRRKEAALGGVQDDLEERARWWRASETTLKQMLDIKG</sequence>
<name>A0AAD9M8Q1_9PEZI</name>
<keyword evidence="1" id="KW-0175">Coiled coil</keyword>
<feature type="domain" description="Kinetochore protein Sos7 coiled-coil" evidence="3">
    <location>
        <begin position="102"/>
        <end position="176"/>
    </location>
</feature>
<organism evidence="4 5">
    <name type="scientific">Phyllachora maydis</name>
    <dbReference type="NCBI Taxonomy" id="1825666"/>
    <lineage>
        <taxon>Eukaryota</taxon>
        <taxon>Fungi</taxon>
        <taxon>Dikarya</taxon>
        <taxon>Ascomycota</taxon>
        <taxon>Pezizomycotina</taxon>
        <taxon>Sordariomycetes</taxon>
        <taxon>Sordariomycetidae</taxon>
        <taxon>Phyllachorales</taxon>
        <taxon>Phyllachoraceae</taxon>
        <taxon>Phyllachora</taxon>
    </lineage>
</organism>